<evidence type="ECO:0000313" key="1">
    <source>
        <dbReference type="EMBL" id="MBZ2208578.1"/>
    </source>
</evidence>
<protein>
    <submittedName>
        <fullName evidence="1">Uncharacterized protein</fullName>
    </submittedName>
</protein>
<keyword evidence="2" id="KW-1185">Reference proteome</keyword>
<reference evidence="1 2" key="2">
    <citation type="submission" date="2021-08" db="EMBL/GenBank/DDBJ databases">
        <title>Massilia sp. R798.</title>
        <authorList>
            <person name="Baek J.H."/>
            <person name="Jung H.S."/>
            <person name="Kim K.R."/>
            <person name="Jeon C.O."/>
        </authorList>
    </citation>
    <scope>NUCLEOTIDE SEQUENCE [LARGE SCALE GENOMIC DNA]</scope>
    <source>
        <strain evidence="1 2">R798</strain>
    </source>
</reference>
<comment type="caution">
    <text evidence="1">The sequence shown here is derived from an EMBL/GenBank/DDBJ whole genome shotgun (WGS) entry which is preliminary data.</text>
</comment>
<reference evidence="1 2" key="1">
    <citation type="submission" date="2021-01" db="EMBL/GenBank/DDBJ databases">
        <authorList>
            <person name="Ruan W."/>
            <person name="Khan S.A."/>
            <person name="Jeon C.O."/>
        </authorList>
    </citation>
    <scope>NUCLEOTIDE SEQUENCE [LARGE SCALE GENOMIC DNA]</scope>
    <source>
        <strain evidence="1 2">R798</strain>
    </source>
</reference>
<evidence type="ECO:0000313" key="2">
    <source>
        <dbReference type="Proteomes" id="UP000809349"/>
    </source>
</evidence>
<organism evidence="1 2">
    <name type="scientific">Massilia soli</name>
    <dbReference type="NCBI Taxonomy" id="2792854"/>
    <lineage>
        <taxon>Bacteria</taxon>
        <taxon>Pseudomonadati</taxon>
        <taxon>Pseudomonadota</taxon>
        <taxon>Betaproteobacteria</taxon>
        <taxon>Burkholderiales</taxon>
        <taxon>Oxalobacteraceae</taxon>
        <taxon>Telluria group</taxon>
        <taxon>Massilia</taxon>
    </lineage>
</organism>
<sequence>MTSRNLQNRVDPWGKLHAVPNRGELMGNRGILHNDSNAIVRPWAHKAWVTCLLQYNGIKRPKPFSPGNYSELFFIDEATAFAAGHRPCAYCQRARHREFKDAWVRANVADELGASTLMSAIDRVLHAERCVPGGRKVTFEVPLIELPIGAMFEYEEAAYLVASAGYLPWSFDGYGAAVSIGRTAVVKVLTPQSVIKAFVEGFVPIVHSSGRI</sequence>
<gene>
    <name evidence="1" type="ORF">I4X03_015035</name>
</gene>
<dbReference type="RefSeq" id="WP_223469064.1">
    <property type="nucleotide sequence ID" value="NZ_JAFBIL020000006.1"/>
</dbReference>
<proteinExistence type="predicted"/>
<dbReference type="EMBL" id="JAFBIL020000006">
    <property type="protein sequence ID" value="MBZ2208578.1"/>
    <property type="molecule type" value="Genomic_DNA"/>
</dbReference>
<name>A0ABS7SRK5_9BURK</name>
<accession>A0ABS7SRK5</accession>
<dbReference type="Proteomes" id="UP000809349">
    <property type="component" value="Unassembled WGS sequence"/>
</dbReference>